<dbReference type="PANTHER" id="PTHR40255:SF1">
    <property type="entry name" value="PROTOPORPHYRINOGEN IX OXIDASE"/>
    <property type="match status" value="1"/>
</dbReference>
<comment type="similarity">
    <text evidence="3 14 15">Belongs to the HemJ family.</text>
</comment>
<accession>A0A1Q2LHL1</accession>
<dbReference type="InterPro" id="IPR005265">
    <property type="entry name" value="HemJ-like"/>
</dbReference>
<dbReference type="EMBL" id="JRPH02000020">
    <property type="protein sequence ID" value="TLE04062.1"/>
    <property type="molecule type" value="Genomic_DNA"/>
</dbReference>
<dbReference type="HAMAP" id="MF_02239">
    <property type="entry name" value="HemJ"/>
    <property type="match status" value="1"/>
</dbReference>
<keyword evidence="5 14" id="KW-1003">Cell membrane</keyword>
<keyword evidence="12 14" id="KW-0472">Membrane</keyword>
<feature type="binding site" description="axial binding residue" evidence="14">
    <location>
        <position position="21"/>
    </location>
    <ligand>
        <name>heme</name>
        <dbReference type="ChEBI" id="CHEBI:30413"/>
    </ligand>
    <ligandPart>
        <name>Fe</name>
        <dbReference type="ChEBI" id="CHEBI:18248"/>
    </ligandPart>
</feature>
<evidence type="ECO:0000256" key="2">
    <source>
        <dbReference type="ARBA" id="ARBA00005073"/>
    </source>
</evidence>
<organism evidence="16 19">
    <name type="scientific">Helicobacter bilis</name>
    <dbReference type="NCBI Taxonomy" id="37372"/>
    <lineage>
        <taxon>Bacteria</taxon>
        <taxon>Pseudomonadati</taxon>
        <taxon>Campylobacterota</taxon>
        <taxon>Epsilonproteobacteria</taxon>
        <taxon>Campylobacterales</taxon>
        <taxon>Helicobacteraceae</taxon>
        <taxon>Helicobacter</taxon>
    </lineage>
</organism>
<dbReference type="EMBL" id="CP019645">
    <property type="protein sequence ID" value="AQQ59911.1"/>
    <property type="molecule type" value="Genomic_DNA"/>
</dbReference>
<keyword evidence="8 14" id="KW-0479">Metal-binding</keyword>
<comment type="function">
    <text evidence="14 15">Catalyzes the oxidation of protoporphyrinogen IX to protoporphyrin IX.</text>
</comment>
<evidence type="ECO:0000256" key="8">
    <source>
        <dbReference type="ARBA" id="ARBA00022723"/>
    </source>
</evidence>
<evidence type="ECO:0000256" key="12">
    <source>
        <dbReference type="ARBA" id="ARBA00023136"/>
    </source>
</evidence>
<dbReference type="AlphaFoldDB" id="A0A1Q2LHL1"/>
<dbReference type="PIRSF" id="PIRSF004638">
    <property type="entry name" value="UCP004638"/>
    <property type="match status" value="1"/>
</dbReference>
<comment type="subcellular location">
    <subcellularLocation>
        <location evidence="1 14">Cell membrane</location>
        <topology evidence="1 14">Multi-pass membrane protein</topology>
    </subcellularLocation>
</comment>
<comment type="subunit">
    <text evidence="14">Homodimer.</text>
</comment>
<evidence type="ECO:0000256" key="10">
    <source>
        <dbReference type="ARBA" id="ARBA00023002"/>
    </source>
</evidence>
<dbReference type="PANTHER" id="PTHR40255">
    <property type="entry name" value="UPF0093 MEMBRANE PROTEIN SLR1790"/>
    <property type="match status" value="1"/>
</dbReference>
<sequence length="153" mass="17912">MLLESFRYTLAEYYLYIKVFHIVSIITWMAMLFYLPRLFVYHAEQYENAGFRSVVELQEKRLYYAIGYPAMIAVLVSGSLITLALPGIMQSGGWIHAKFTLVLLLLVYHFLCGFYRKKLLVSCCKSGRFFRIFNEIPTLFMVIIVYLVVVKSF</sequence>
<comment type="pathway">
    <text evidence="2 14 15">Porphyrin-containing compound metabolism; protoporphyrin-IX biosynthesis; protoporphyrin-IX from protoporphyrinogen-IX: step 1/1.</text>
</comment>
<dbReference type="GO" id="GO:0070818">
    <property type="term" value="F:protoporphyrinogen oxidase activity"/>
    <property type="evidence" value="ECO:0007669"/>
    <property type="project" value="UniProtKB-UniRule"/>
</dbReference>
<dbReference type="Proteomes" id="UP000029870">
    <property type="component" value="Unassembled WGS sequence"/>
</dbReference>
<dbReference type="UniPathway" id="UPA00251">
    <property type="reaction ID" value="UER00324"/>
</dbReference>
<reference evidence="16 19" key="2">
    <citation type="submission" date="2017-02" db="EMBL/GenBank/DDBJ databases">
        <title>Whole genome sequencing of Helicobacter bilis strain AAQJH.</title>
        <authorList>
            <person name="Conlan S."/>
            <person name="Thomas P.J."/>
            <person name="Mullikin J."/>
            <person name="Palmore T.N."/>
            <person name="Frank K.M."/>
            <person name="Segre J.A."/>
        </authorList>
    </citation>
    <scope>NUCLEOTIDE SEQUENCE [LARGE SCALE GENOMIC DNA]</scope>
    <source>
        <strain evidence="16 19">AAQJH</strain>
    </source>
</reference>
<feature type="transmembrane region" description="Helical" evidence="14">
    <location>
        <begin position="132"/>
        <end position="150"/>
    </location>
</feature>
<evidence type="ECO:0000256" key="3">
    <source>
        <dbReference type="ARBA" id="ARBA00006501"/>
    </source>
</evidence>
<evidence type="ECO:0000256" key="15">
    <source>
        <dbReference type="PIRNR" id="PIRNR004638"/>
    </source>
</evidence>
<reference evidence="17 18" key="1">
    <citation type="journal article" date="2014" name="Genome Announc.">
        <title>Draft genome sequences of eight enterohepatic helicobacter species isolated from both laboratory and wild rodents.</title>
        <authorList>
            <person name="Sheh A."/>
            <person name="Shen Z."/>
            <person name="Fox J.G."/>
        </authorList>
    </citation>
    <scope>NUCLEOTIDE SEQUENCE [LARGE SCALE GENOMIC DNA]</scope>
    <source>
        <strain evidence="17 18">Missouri</strain>
    </source>
</reference>
<keyword evidence="11 14" id="KW-0408">Iron</keyword>
<feature type="transmembrane region" description="Helical" evidence="14">
    <location>
        <begin position="13"/>
        <end position="35"/>
    </location>
</feature>
<dbReference type="EC" id="1.3.99.-" evidence="14 15"/>
<feature type="transmembrane region" description="Helical" evidence="14">
    <location>
        <begin position="62"/>
        <end position="88"/>
    </location>
</feature>
<evidence type="ECO:0000256" key="4">
    <source>
        <dbReference type="ARBA" id="ARBA00017504"/>
    </source>
</evidence>
<evidence type="ECO:0000256" key="13">
    <source>
        <dbReference type="ARBA" id="ARBA00048390"/>
    </source>
</evidence>
<evidence type="ECO:0000256" key="14">
    <source>
        <dbReference type="HAMAP-Rule" id="MF_02239"/>
    </source>
</evidence>
<proteinExistence type="inferred from homology"/>
<dbReference type="GeneID" id="60656215"/>
<dbReference type="Proteomes" id="UP000188298">
    <property type="component" value="Chromosome"/>
</dbReference>
<feature type="binding site" description="axial binding residue" evidence="14">
    <location>
        <position position="98"/>
    </location>
    <ligand>
        <name>heme</name>
        <dbReference type="ChEBI" id="CHEBI:30413"/>
    </ligand>
    <ligandPart>
        <name>Fe</name>
        <dbReference type="ChEBI" id="CHEBI:18248"/>
    </ligandPart>
</feature>
<keyword evidence="7 14" id="KW-0812">Transmembrane</keyword>
<dbReference type="KEGG" id="hbl:XJ32_07225"/>
<evidence type="ECO:0000256" key="9">
    <source>
        <dbReference type="ARBA" id="ARBA00022989"/>
    </source>
</evidence>
<dbReference type="GO" id="GO:0006782">
    <property type="term" value="P:protoporphyrinogen IX biosynthetic process"/>
    <property type="evidence" value="ECO:0007669"/>
    <property type="project" value="UniProtKB-UniRule"/>
</dbReference>
<keyword evidence="10 14" id="KW-0560">Oxidoreductase</keyword>
<reference evidence="17" key="3">
    <citation type="submission" date="2018-04" db="EMBL/GenBank/DDBJ databases">
        <authorList>
            <person name="Sheh A."/>
            <person name="Shen Z."/>
            <person name="Mannion A.J."/>
            <person name="Fox J.G."/>
        </authorList>
    </citation>
    <scope>NUCLEOTIDE SEQUENCE</scope>
    <source>
        <strain evidence="17">Missouri</strain>
    </source>
</reference>
<dbReference type="Pfam" id="PF03653">
    <property type="entry name" value="UPF0093"/>
    <property type="match status" value="1"/>
</dbReference>
<dbReference type="STRING" id="37372.XJ32_07225"/>
<evidence type="ECO:0000256" key="6">
    <source>
        <dbReference type="ARBA" id="ARBA00022617"/>
    </source>
</evidence>
<name>A0A1Q2LHL1_9HELI</name>
<evidence type="ECO:0000256" key="11">
    <source>
        <dbReference type="ARBA" id="ARBA00023004"/>
    </source>
</evidence>
<dbReference type="NCBIfam" id="TIGR00701">
    <property type="entry name" value="protoporphyrinogen oxidase HemJ"/>
    <property type="match status" value="1"/>
</dbReference>
<evidence type="ECO:0000313" key="18">
    <source>
        <dbReference type="Proteomes" id="UP000029870"/>
    </source>
</evidence>
<feature type="transmembrane region" description="Helical" evidence="14">
    <location>
        <begin position="94"/>
        <end position="111"/>
    </location>
</feature>
<evidence type="ECO:0000313" key="16">
    <source>
        <dbReference type="EMBL" id="AQQ59911.1"/>
    </source>
</evidence>
<comment type="catalytic activity">
    <reaction evidence="13 14 15">
        <text>protoporphyrinogen IX + 3 A = protoporphyrin IX + 3 AH2</text>
        <dbReference type="Rhea" id="RHEA:62000"/>
        <dbReference type="ChEBI" id="CHEBI:13193"/>
        <dbReference type="ChEBI" id="CHEBI:17499"/>
        <dbReference type="ChEBI" id="CHEBI:57306"/>
        <dbReference type="ChEBI" id="CHEBI:57307"/>
    </reaction>
</comment>
<evidence type="ECO:0000256" key="7">
    <source>
        <dbReference type="ARBA" id="ARBA00022692"/>
    </source>
</evidence>
<gene>
    <name evidence="17" type="primary">hemJ</name>
    <name evidence="17" type="ORF">LS77_007085</name>
    <name evidence="16" type="ORF">XJ32_07225</name>
</gene>
<evidence type="ECO:0000256" key="5">
    <source>
        <dbReference type="ARBA" id="ARBA00022475"/>
    </source>
</evidence>
<evidence type="ECO:0000256" key="1">
    <source>
        <dbReference type="ARBA" id="ARBA00004651"/>
    </source>
</evidence>
<dbReference type="GO" id="GO:0005886">
    <property type="term" value="C:plasma membrane"/>
    <property type="evidence" value="ECO:0007669"/>
    <property type="project" value="UniProtKB-SubCell"/>
</dbReference>
<protein>
    <recommendedName>
        <fullName evidence="4 14">Protoporphyrinogen IX oxidase</fullName>
        <shortName evidence="14">PPO</shortName>
        <ecNumber evidence="14 15">1.3.99.-</ecNumber>
    </recommendedName>
</protein>
<keyword evidence="6 14" id="KW-0349">Heme</keyword>
<evidence type="ECO:0000313" key="19">
    <source>
        <dbReference type="Proteomes" id="UP000188298"/>
    </source>
</evidence>
<dbReference type="GO" id="GO:0046872">
    <property type="term" value="F:metal ion binding"/>
    <property type="evidence" value="ECO:0007669"/>
    <property type="project" value="UniProtKB-UniRule"/>
</dbReference>
<dbReference type="RefSeq" id="WP_004085929.1">
    <property type="nucleotide sequence ID" value="NZ_CABKOK010000001.1"/>
</dbReference>
<keyword evidence="9 14" id="KW-1133">Transmembrane helix</keyword>
<evidence type="ECO:0000313" key="17">
    <source>
        <dbReference type="EMBL" id="TLE04062.1"/>
    </source>
</evidence>
<comment type="cofactor">
    <cofactor evidence="14 15">
        <name>heme b</name>
        <dbReference type="ChEBI" id="CHEBI:60344"/>
    </cofactor>
    <text evidence="14 15">Binds 1 heme b (iron(II)-protoporphyrin IX) group per subunit.</text>
</comment>